<dbReference type="Gene3D" id="3.40.50.2000">
    <property type="entry name" value="Glycogen Phosphorylase B"/>
    <property type="match status" value="2"/>
</dbReference>
<gene>
    <name evidence="2" type="ORF">GCM10009102_08150</name>
</gene>
<name>A0ABN1HPF6_9SPHN</name>
<dbReference type="InterPro" id="IPR050194">
    <property type="entry name" value="Glycosyltransferase_grp1"/>
</dbReference>
<protein>
    <submittedName>
        <fullName evidence="2">WcaI family glycosyltransferase</fullName>
    </submittedName>
</protein>
<dbReference type="SUPFAM" id="SSF53756">
    <property type="entry name" value="UDP-Glycosyltransferase/glycogen phosphorylase"/>
    <property type="match status" value="1"/>
</dbReference>
<dbReference type="PANTHER" id="PTHR45947">
    <property type="entry name" value="SULFOQUINOVOSYL TRANSFERASE SQD2"/>
    <property type="match status" value="1"/>
</dbReference>
<dbReference type="Pfam" id="PF13692">
    <property type="entry name" value="Glyco_trans_1_4"/>
    <property type="match status" value="1"/>
</dbReference>
<proteinExistence type="predicted"/>
<dbReference type="Proteomes" id="UP001500238">
    <property type="component" value="Unassembled WGS sequence"/>
</dbReference>
<dbReference type="InterPro" id="IPR028098">
    <property type="entry name" value="Glyco_trans_4-like_N"/>
</dbReference>
<accession>A0ABN1HPF6</accession>
<evidence type="ECO:0000259" key="1">
    <source>
        <dbReference type="Pfam" id="PF13579"/>
    </source>
</evidence>
<evidence type="ECO:0000313" key="3">
    <source>
        <dbReference type="Proteomes" id="UP001500238"/>
    </source>
</evidence>
<dbReference type="CDD" id="cd03794">
    <property type="entry name" value="GT4_WbuB-like"/>
    <property type="match status" value="1"/>
</dbReference>
<dbReference type="Pfam" id="PF13579">
    <property type="entry name" value="Glyco_trans_4_4"/>
    <property type="match status" value="1"/>
</dbReference>
<evidence type="ECO:0000313" key="2">
    <source>
        <dbReference type="EMBL" id="GAA0661700.1"/>
    </source>
</evidence>
<organism evidence="2 3">
    <name type="scientific">Sphingomonas insulae</name>
    <dbReference type="NCBI Taxonomy" id="424800"/>
    <lineage>
        <taxon>Bacteria</taxon>
        <taxon>Pseudomonadati</taxon>
        <taxon>Pseudomonadota</taxon>
        <taxon>Alphaproteobacteria</taxon>
        <taxon>Sphingomonadales</taxon>
        <taxon>Sphingomonadaceae</taxon>
        <taxon>Sphingomonas</taxon>
    </lineage>
</organism>
<feature type="domain" description="Glycosyltransferase subfamily 4-like N-terminal" evidence="1">
    <location>
        <begin position="16"/>
        <end position="204"/>
    </location>
</feature>
<dbReference type="NCBIfam" id="NF007640">
    <property type="entry name" value="PRK10307.1"/>
    <property type="match status" value="1"/>
</dbReference>
<dbReference type="EMBL" id="BAAAES010000005">
    <property type="protein sequence ID" value="GAA0661700.1"/>
    <property type="molecule type" value="Genomic_DNA"/>
</dbReference>
<dbReference type="PANTHER" id="PTHR45947:SF3">
    <property type="entry name" value="SULFOQUINOVOSYL TRANSFERASE SQD2"/>
    <property type="match status" value="1"/>
</dbReference>
<sequence length="416" mass="45290">MKLLILGINYAPEKIGIAVYTSDLARSLLQAGHDVRVLTAKPYYPEWQVQHAYRRPFWWSETCDGVRVLRCPIYVPSHPSGVRRLLHHASFALSVLVPGLWSGFRWRPDAVLCIAPSLMAAPVGWAAARLAGSIAWLHIQDFEVEAAVATGLLNGNSKAARLARSVERTIMGLFDRVSSIGPEMCRRLDDLGVPASRIRQMRNWADLHAIRPQGAQSPYRQELGITTPYVALYSGNIANKQGIEIVVAAARRLKHRHDLTIVICGDGPNRAALEQQADGCHNIVIAGLQPKDRLSDLLSLATVHLLPQKGNAADLVLPSKLTNMLASGRPVVATASAGTGLAREVEGCGLVTPPEDEVAFANAIERLLDDASLRDRCSRAARQRAEQSWNKEVTVQGFLDDLSSVVAGVKPVGVSR</sequence>
<comment type="caution">
    <text evidence="2">The sequence shown here is derived from an EMBL/GenBank/DDBJ whole genome shotgun (WGS) entry which is preliminary data.</text>
</comment>
<dbReference type="RefSeq" id="WP_163956486.1">
    <property type="nucleotide sequence ID" value="NZ_BAAAES010000005.1"/>
</dbReference>
<reference evidence="2 3" key="1">
    <citation type="journal article" date="2019" name="Int. J. Syst. Evol. Microbiol.">
        <title>The Global Catalogue of Microorganisms (GCM) 10K type strain sequencing project: providing services to taxonomists for standard genome sequencing and annotation.</title>
        <authorList>
            <consortium name="The Broad Institute Genomics Platform"/>
            <consortium name="The Broad Institute Genome Sequencing Center for Infectious Disease"/>
            <person name="Wu L."/>
            <person name="Ma J."/>
        </authorList>
    </citation>
    <scope>NUCLEOTIDE SEQUENCE [LARGE SCALE GENOMIC DNA]</scope>
    <source>
        <strain evidence="2 3">JCM 14603</strain>
    </source>
</reference>
<keyword evidence="3" id="KW-1185">Reference proteome</keyword>